<accession>A0ABY8EN05</accession>
<gene>
    <name evidence="2" type="ORF">GLX27_000834</name>
</gene>
<evidence type="ECO:0000313" key="2">
    <source>
        <dbReference type="EMBL" id="WFD46202.1"/>
    </source>
</evidence>
<evidence type="ECO:0000256" key="1">
    <source>
        <dbReference type="SAM" id="SignalP"/>
    </source>
</evidence>
<evidence type="ECO:0000313" key="3">
    <source>
        <dbReference type="Proteomes" id="UP000818624"/>
    </source>
</evidence>
<dbReference type="EMBL" id="CP046234">
    <property type="protein sequence ID" value="WFD46202.1"/>
    <property type="molecule type" value="Genomic_DNA"/>
</dbReference>
<organism evidence="2 3">
    <name type="scientific">Malassezia furfur</name>
    <name type="common">Pityriasis versicolor infection agent</name>
    <name type="synonym">Pityrosporum furfur</name>
    <dbReference type="NCBI Taxonomy" id="55194"/>
    <lineage>
        <taxon>Eukaryota</taxon>
        <taxon>Fungi</taxon>
        <taxon>Dikarya</taxon>
        <taxon>Basidiomycota</taxon>
        <taxon>Ustilaginomycotina</taxon>
        <taxon>Malasseziomycetes</taxon>
        <taxon>Malasseziales</taxon>
        <taxon>Malasseziaceae</taxon>
        <taxon>Malassezia</taxon>
    </lineage>
</organism>
<sequence length="136" mass="14077">MWVMAALVCVLCVRAQDTPVTSPTNSYYTPSQTYTPISTLPSGQSGTVIVMSGVGPSQTPDGYTWNYTAALSTLEPTVNPALSSSLAKSVDLRSTASNLEPDPKNLQTVGSGAVTIGIQWTLTALAAALTVAAVQL</sequence>
<name>A0ABY8EN05_MALFU</name>
<protein>
    <submittedName>
        <fullName evidence="2">Uncharacterized protein</fullName>
    </submittedName>
</protein>
<proteinExistence type="predicted"/>
<keyword evidence="3" id="KW-1185">Reference proteome</keyword>
<feature type="signal peptide" evidence="1">
    <location>
        <begin position="1"/>
        <end position="15"/>
    </location>
</feature>
<dbReference type="Proteomes" id="UP000818624">
    <property type="component" value="Chromosome 1"/>
</dbReference>
<feature type="chain" id="PRO_5045111773" evidence="1">
    <location>
        <begin position="16"/>
        <end position="136"/>
    </location>
</feature>
<keyword evidence="1" id="KW-0732">Signal</keyword>
<reference evidence="2 3" key="1">
    <citation type="journal article" date="2020" name="Elife">
        <title>Loss of centromere function drives karyotype evolution in closely related Malassezia species.</title>
        <authorList>
            <person name="Sankaranarayanan S.R."/>
            <person name="Ianiri G."/>
            <person name="Coelho M.A."/>
            <person name="Reza M.H."/>
            <person name="Thimmappa B.C."/>
            <person name="Ganguly P."/>
            <person name="Vadnala R.N."/>
            <person name="Sun S."/>
            <person name="Siddharthan R."/>
            <person name="Tellgren-Roth C."/>
            <person name="Dawson T.L."/>
            <person name="Heitman J."/>
            <person name="Sanyal K."/>
        </authorList>
    </citation>
    <scope>NUCLEOTIDE SEQUENCE [LARGE SCALE GENOMIC DNA]</scope>
    <source>
        <strain evidence="2">CBS14141</strain>
    </source>
</reference>